<dbReference type="RefSeq" id="WP_232497961.1">
    <property type="nucleotide sequence ID" value="NZ_BAAANH010000006.1"/>
</dbReference>
<feature type="domain" description="ABC3 transporter permease C-terminal" evidence="7">
    <location>
        <begin position="894"/>
        <end position="1016"/>
    </location>
</feature>
<evidence type="ECO:0000256" key="6">
    <source>
        <dbReference type="SAM" id="Phobius"/>
    </source>
</evidence>
<reference evidence="9" key="1">
    <citation type="journal article" date="2019" name="Int. J. Syst. Evol. Microbiol.">
        <title>The Global Catalogue of Microorganisms (GCM) 10K type strain sequencing project: providing services to taxonomists for standard genome sequencing and annotation.</title>
        <authorList>
            <consortium name="The Broad Institute Genomics Platform"/>
            <consortium name="The Broad Institute Genome Sequencing Center for Infectious Disease"/>
            <person name="Wu L."/>
            <person name="Ma J."/>
        </authorList>
    </citation>
    <scope>NUCLEOTIDE SEQUENCE [LARGE SCALE GENOMIC DNA]</scope>
    <source>
        <strain evidence="9">JCM 14319</strain>
    </source>
</reference>
<evidence type="ECO:0000313" key="9">
    <source>
        <dbReference type="Proteomes" id="UP001500506"/>
    </source>
</evidence>
<evidence type="ECO:0000259" key="7">
    <source>
        <dbReference type="Pfam" id="PF02687"/>
    </source>
</evidence>
<feature type="transmembrane region" description="Helical" evidence="6">
    <location>
        <begin position="426"/>
        <end position="445"/>
    </location>
</feature>
<feature type="transmembrane region" description="Helical" evidence="6">
    <location>
        <begin position="304"/>
        <end position="326"/>
    </location>
</feature>
<proteinExistence type="predicted"/>
<protein>
    <recommendedName>
        <fullName evidence="7">ABC3 transporter permease C-terminal domain-containing protein</fullName>
    </recommendedName>
</protein>
<comment type="subcellular location">
    <subcellularLocation>
        <location evidence="1">Cell membrane</location>
        <topology evidence="1">Multi-pass membrane protein</topology>
    </subcellularLocation>
</comment>
<evidence type="ECO:0000256" key="2">
    <source>
        <dbReference type="ARBA" id="ARBA00022475"/>
    </source>
</evidence>
<keyword evidence="4 6" id="KW-1133">Transmembrane helix</keyword>
<comment type="caution">
    <text evidence="8">The sequence shown here is derived from an EMBL/GenBank/DDBJ whole genome shotgun (WGS) entry which is preliminary data.</text>
</comment>
<accession>A0ABP4X2I2</accession>
<keyword evidence="3 6" id="KW-0812">Transmembrane</keyword>
<organism evidence="8 9">
    <name type="scientific">Agromyces humatus</name>
    <dbReference type="NCBI Taxonomy" id="279573"/>
    <lineage>
        <taxon>Bacteria</taxon>
        <taxon>Bacillati</taxon>
        <taxon>Actinomycetota</taxon>
        <taxon>Actinomycetes</taxon>
        <taxon>Micrococcales</taxon>
        <taxon>Microbacteriaceae</taxon>
        <taxon>Agromyces</taxon>
    </lineage>
</organism>
<feature type="transmembrane region" description="Helical" evidence="6">
    <location>
        <begin position="465"/>
        <end position="492"/>
    </location>
</feature>
<evidence type="ECO:0000256" key="1">
    <source>
        <dbReference type="ARBA" id="ARBA00004651"/>
    </source>
</evidence>
<name>A0ABP4X2I2_9MICO</name>
<sequence length="1027" mass="101621">MGAARTAFARANARLGVLAGIAAVVMLLAGLGAGVVDALAGAATEGLRTGLAATTGTDGAARWQIRLADDPAAQTEAAASVLDRSLVPNGAVWSRSVESAPVAAAVGTADGEPFGAVLLADPTLAERADLVDGAWADSPESVADADAEGARATTLHARAAADLGLVPGDLVTLDGDGDGDGARRLLVVGTWLPFNPNDPAWFGEPIVATGAVEGGSGPFVVAEAAMADVPAAVVVRWTALPDTANLTPDRAAALRATLPNIEPALRDQPELGSSGLGATGDLGATLTRLLAGIDAVRAVAPLPVLVLAFAGIAALTRLATLLGAARRSETTLLRARGASAGRLAGETALEVLVVGVPSAIIGVLVAETVLALARPGEARDAGIAWLAASVTVGAAIVIVAGRALIDARRPVVRGSGDEVGRGPRTAVAGGALLIAVAAAIALWQFRLYGSPLVMGASGRVDVDPVAVLAPVLVLLALSLLALGLTGAVGAVLERLAAGRPALVPALPMRQLARRAALYASASFVTMLAVAGLTLTASFAGAWHQIDRQAAALTAGGDVRLAFAGRDLVRGPDPLAVADPFADVDGVHADAVTADAPVFRGEIRLGSDPATLVAAPVGELGQVAPGTGAEAVGGPLAASAEAAGVELPEGASTLAVDVTLQAPAGTAGRVAVSTWLLTAGGAATRLPAGEVEIAAGTGRVETELPDAAGVRLIGLQASLVGARGADDVRVGFDGFAVDGAAVDRAAGLAVDGPAVVSSAEPEARAKLTNGGSDPLPVVLADALAARISAEVGDRFAFRVVTGGAELDAIVAGTVPVVPTAGTNAVYADLGALGRAAFDEGGGVPAFGERWLATSDPERVATALEADRRTALTAMTRADVSSATLIGPAVTALWVGSAGALALALIAIVALASALGSARFGEVVVLRALGVPARTQSRSRAAELAVTVGTAIVIGGLIGVATALVTARELAHAAVAGAPDSVVAPFEIAWAPWVAVLAAFVVLAAVIIAVAARSVRHLAAHPGLRQEER</sequence>
<evidence type="ECO:0000256" key="3">
    <source>
        <dbReference type="ARBA" id="ARBA00022692"/>
    </source>
</evidence>
<dbReference type="Proteomes" id="UP001500506">
    <property type="component" value="Unassembled WGS sequence"/>
</dbReference>
<dbReference type="Pfam" id="PF02687">
    <property type="entry name" value="FtsX"/>
    <property type="match status" value="1"/>
</dbReference>
<feature type="transmembrane region" description="Helical" evidence="6">
    <location>
        <begin position="347"/>
        <end position="371"/>
    </location>
</feature>
<feature type="transmembrane region" description="Helical" evidence="6">
    <location>
        <begin position="383"/>
        <end position="405"/>
    </location>
</feature>
<feature type="transmembrane region" description="Helical" evidence="6">
    <location>
        <begin position="942"/>
        <end position="966"/>
    </location>
</feature>
<gene>
    <name evidence="8" type="ORF">GCM10009747_27620</name>
</gene>
<keyword evidence="9" id="KW-1185">Reference proteome</keyword>
<keyword evidence="5 6" id="KW-0472">Membrane</keyword>
<evidence type="ECO:0000313" key="8">
    <source>
        <dbReference type="EMBL" id="GAA1765913.1"/>
    </source>
</evidence>
<feature type="transmembrane region" description="Helical" evidence="6">
    <location>
        <begin position="516"/>
        <end position="542"/>
    </location>
</feature>
<dbReference type="InterPro" id="IPR003838">
    <property type="entry name" value="ABC3_permease_C"/>
</dbReference>
<dbReference type="EMBL" id="BAAANH010000006">
    <property type="protein sequence ID" value="GAA1765913.1"/>
    <property type="molecule type" value="Genomic_DNA"/>
</dbReference>
<keyword evidence="2" id="KW-1003">Cell membrane</keyword>
<evidence type="ECO:0000256" key="5">
    <source>
        <dbReference type="ARBA" id="ARBA00023136"/>
    </source>
</evidence>
<feature type="transmembrane region" description="Helical" evidence="6">
    <location>
        <begin position="986"/>
        <end position="1010"/>
    </location>
</feature>
<feature type="transmembrane region" description="Helical" evidence="6">
    <location>
        <begin position="890"/>
        <end position="910"/>
    </location>
</feature>
<evidence type="ECO:0000256" key="4">
    <source>
        <dbReference type="ARBA" id="ARBA00022989"/>
    </source>
</evidence>